<dbReference type="OrthoDB" id="9966612at2"/>
<organism evidence="1 2">
    <name type="scientific">Legionella israelensis</name>
    <dbReference type="NCBI Taxonomy" id="454"/>
    <lineage>
        <taxon>Bacteria</taxon>
        <taxon>Pseudomonadati</taxon>
        <taxon>Pseudomonadota</taxon>
        <taxon>Gammaproteobacteria</taxon>
        <taxon>Legionellales</taxon>
        <taxon>Legionellaceae</taxon>
        <taxon>Legionella</taxon>
    </lineage>
</organism>
<dbReference type="Proteomes" id="UP000054761">
    <property type="component" value="Unassembled WGS sequence"/>
</dbReference>
<keyword evidence="2" id="KW-1185">Reference proteome</keyword>
<sequence length="149" mass="17117">MSWNKKLKQLLLENNLTPSSLSKLTHISVNTIKAWLAPGESSKYRTLSHKEFVHIHSVITINKVQKEEDKEHYISSNTYSAEYHLENGLRFLEDFLSTLHGYDDAKVKDVLSNLNRAHEDICLANRLIMNCFPSQSTSILEEMEIDGVQ</sequence>
<dbReference type="RefSeq" id="WP_058502216.1">
    <property type="nucleotide sequence ID" value="NZ_CAAAJA010000116.1"/>
</dbReference>
<accession>A0A0W0VIV4</accession>
<evidence type="ECO:0000313" key="1">
    <source>
        <dbReference type="EMBL" id="KTD20042.1"/>
    </source>
</evidence>
<gene>
    <name evidence="1" type="ORF">Lisr_1892</name>
</gene>
<dbReference type="GeneID" id="39688748"/>
<name>A0A0W0VIV4_9GAMM</name>
<reference evidence="1 2" key="1">
    <citation type="submission" date="2015-11" db="EMBL/GenBank/DDBJ databases">
        <title>Genomic analysis of 38 Legionella species identifies large and diverse effector repertoires.</title>
        <authorList>
            <person name="Burstein D."/>
            <person name="Amaro F."/>
            <person name="Zusman T."/>
            <person name="Lifshitz Z."/>
            <person name="Cohen O."/>
            <person name="Gilbert J.A."/>
            <person name="Pupko T."/>
            <person name="Shuman H.A."/>
            <person name="Segal G."/>
        </authorList>
    </citation>
    <scope>NUCLEOTIDE SEQUENCE [LARGE SCALE GENOMIC DNA]</scope>
    <source>
        <strain evidence="1 2">Bercovier 4</strain>
    </source>
</reference>
<proteinExistence type="predicted"/>
<dbReference type="EMBL" id="LNYH01000108">
    <property type="protein sequence ID" value="KTD20042.1"/>
    <property type="molecule type" value="Genomic_DNA"/>
</dbReference>
<evidence type="ECO:0000313" key="2">
    <source>
        <dbReference type="Proteomes" id="UP000054761"/>
    </source>
</evidence>
<dbReference type="AlphaFoldDB" id="A0A0W0VIV4"/>
<comment type="caution">
    <text evidence="1">The sequence shown here is derived from an EMBL/GenBank/DDBJ whole genome shotgun (WGS) entry which is preliminary data.</text>
</comment>
<dbReference type="PATRIC" id="fig|454.4.peg.2062"/>
<protein>
    <submittedName>
        <fullName evidence="1">Uncharacterized protein</fullName>
    </submittedName>
</protein>